<feature type="transmembrane region" description="Helical" evidence="5">
    <location>
        <begin position="71"/>
        <end position="91"/>
    </location>
</feature>
<dbReference type="PANTHER" id="PTHR11785:SF512">
    <property type="entry name" value="SOBREMESA, ISOFORM B"/>
    <property type="match status" value="1"/>
</dbReference>
<gene>
    <name evidence="6" type="ORF">Pmani_016426</name>
</gene>
<dbReference type="Gene3D" id="1.20.1740.10">
    <property type="entry name" value="Amino acid/polyamine transporter I"/>
    <property type="match status" value="1"/>
</dbReference>
<keyword evidence="7" id="KW-1185">Reference proteome</keyword>
<dbReference type="AlphaFoldDB" id="A0AAE1PPI1"/>
<evidence type="ECO:0000256" key="4">
    <source>
        <dbReference type="ARBA" id="ARBA00023136"/>
    </source>
</evidence>
<name>A0AAE1PPI1_9EUCA</name>
<dbReference type="InterPro" id="IPR002293">
    <property type="entry name" value="AA/rel_permease1"/>
</dbReference>
<reference evidence="6" key="1">
    <citation type="submission" date="2023-11" db="EMBL/GenBank/DDBJ databases">
        <title>Genome assemblies of two species of porcelain crab, Petrolisthes cinctipes and Petrolisthes manimaculis (Anomura: Porcellanidae).</title>
        <authorList>
            <person name="Angst P."/>
        </authorList>
    </citation>
    <scope>NUCLEOTIDE SEQUENCE</scope>
    <source>
        <strain evidence="6">PB745_02</strain>
        <tissue evidence="6">Gill</tissue>
    </source>
</reference>
<evidence type="ECO:0000313" key="6">
    <source>
        <dbReference type="EMBL" id="KAK4312133.1"/>
    </source>
</evidence>
<feature type="transmembrane region" description="Helical" evidence="5">
    <location>
        <begin position="103"/>
        <end position="125"/>
    </location>
</feature>
<comment type="subcellular location">
    <subcellularLocation>
        <location evidence="1">Membrane</location>
        <topology evidence="1">Multi-pass membrane protein</topology>
    </subcellularLocation>
</comment>
<dbReference type="GO" id="GO:0015179">
    <property type="term" value="F:L-amino acid transmembrane transporter activity"/>
    <property type="evidence" value="ECO:0007669"/>
    <property type="project" value="TreeGrafter"/>
</dbReference>
<keyword evidence="2 5" id="KW-0812">Transmembrane</keyword>
<dbReference type="Proteomes" id="UP001292094">
    <property type="component" value="Unassembled WGS sequence"/>
</dbReference>
<evidence type="ECO:0000256" key="1">
    <source>
        <dbReference type="ARBA" id="ARBA00004141"/>
    </source>
</evidence>
<comment type="caution">
    <text evidence="6">The sequence shown here is derived from an EMBL/GenBank/DDBJ whole genome shotgun (WGS) entry which is preliminary data.</text>
</comment>
<dbReference type="Pfam" id="PF13520">
    <property type="entry name" value="AA_permease_2"/>
    <property type="match status" value="1"/>
</dbReference>
<organism evidence="6 7">
    <name type="scientific">Petrolisthes manimaculis</name>
    <dbReference type="NCBI Taxonomy" id="1843537"/>
    <lineage>
        <taxon>Eukaryota</taxon>
        <taxon>Metazoa</taxon>
        <taxon>Ecdysozoa</taxon>
        <taxon>Arthropoda</taxon>
        <taxon>Crustacea</taxon>
        <taxon>Multicrustacea</taxon>
        <taxon>Malacostraca</taxon>
        <taxon>Eumalacostraca</taxon>
        <taxon>Eucarida</taxon>
        <taxon>Decapoda</taxon>
        <taxon>Pleocyemata</taxon>
        <taxon>Anomura</taxon>
        <taxon>Galatheoidea</taxon>
        <taxon>Porcellanidae</taxon>
        <taxon>Petrolisthes</taxon>
    </lineage>
</organism>
<dbReference type="GO" id="GO:0016020">
    <property type="term" value="C:membrane"/>
    <property type="evidence" value="ECO:0007669"/>
    <property type="project" value="UniProtKB-SubCell"/>
</dbReference>
<dbReference type="InterPro" id="IPR050598">
    <property type="entry name" value="AminoAcid_Transporter"/>
</dbReference>
<protein>
    <submittedName>
        <fullName evidence="6">Uncharacterized protein</fullName>
    </submittedName>
</protein>
<sequence length="161" mass="18094">MESLNLTEPPVLEVMDMEERSVGKEINPTYFRTTDNFPGQAETLKKSKKQNNRYDNNGDYNQQRVRLKRELGLVDCVCLIVGNTIGSGIFFTPRAVLHYTGSVGMSLVVWMMSGAMSIIGALCFLELGTCPKFHNFTHKNILNRQTIKHAIMRYLIGSSSG</sequence>
<accession>A0AAE1PPI1</accession>
<keyword evidence="3 5" id="KW-1133">Transmembrane helix</keyword>
<evidence type="ECO:0000256" key="2">
    <source>
        <dbReference type="ARBA" id="ARBA00022692"/>
    </source>
</evidence>
<dbReference type="EMBL" id="JAWZYT010001440">
    <property type="protein sequence ID" value="KAK4312133.1"/>
    <property type="molecule type" value="Genomic_DNA"/>
</dbReference>
<dbReference type="PANTHER" id="PTHR11785">
    <property type="entry name" value="AMINO ACID TRANSPORTER"/>
    <property type="match status" value="1"/>
</dbReference>
<evidence type="ECO:0000256" key="5">
    <source>
        <dbReference type="SAM" id="Phobius"/>
    </source>
</evidence>
<keyword evidence="4 5" id="KW-0472">Membrane</keyword>
<proteinExistence type="predicted"/>
<evidence type="ECO:0000256" key="3">
    <source>
        <dbReference type="ARBA" id="ARBA00022989"/>
    </source>
</evidence>
<evidence type="ECO:0000313" key="7">
    <source>
        <dbReference type="Proteomes" id="UP001292094"/>
    </source>
</evidence>